<dbReference type="PANTHER" id="PTHR22984:SF11">
    <property type="entry name" value="AURORA KINASE-RELATED"/>
    <property type="match status" value="1"/>
</dbReference>
<dbReference type="GO" id="GO:0005737">
    <property type="term" value="C:cytoplasm"/>
    <property type="evidence" value="ECO:0007669"/>
    <property type="project" value="TreeGrafter"/>
</dbReference>
<dbReference type="GO" id="GO:0005524">
    <property type="term" value="F:ATP binding"/>
    <property type="evidence" value="ECO:0007669"/>
    <property type="project" value="UniProtKB-UniRule"/>
</dbReference>
<gene>
    <name evidence="13" type="ORF">DNTS_012842</name>
</gene>
<dbReference type="InterPro" id="IPR017441">
    <property type="entry name" value="Protein_kinase_ATP_BS"/>
</dbReference>
<evidence type="ECO:0000256" key="9">
    <source>
        <dbReference type="ARBA" id="ARBA00048679"/>
    </source>
</evidence>
<reference evidence="13 14" key="1">
    <citation type="journal article" date="2019" name="Sci. Data">
        <title>Hybrid genome assembly and annotation of Danionella translucida.</title>
        <authorList>
            <person name="Kadobianskyi M."/>
            <person name="Schulze L."/>
            <person name="Schuelke M."/>
            <person name="Judkewitz B."/>
        </authorList>
    </citation>
    <scope>NUCLEOTIDE SEQUENCE [LARGE SCALE GENOMIC DNA]</scope>
    <source>
        <strain evidence="13 14">Bolton</strain>
    </source>
</reference>
<keyword evidence="4" id="KW-0808">Transferase</keyword>
<evidence type="ECO:0000256" key="3">
    <source>
        <dbReference type="ARBA" id="ARBA00022527"/>
    </source>
</evidence>
<protein>
    <recommendedName>
        <fullName evidence="2">non-specific serine/threonine protein kinase</fullName>
        <ecNumber evidence="2">2.7.11.1</ecNumber>
    </recommendedName>
</protein>
<evidence type="ECO:0000256" key="4">
    <source>
        <dbReference type="ARBA" id="ARBA00022679"/>
    </source>
</evidence>
<keyword evidence="3" id="KW-0723">Serine/threonine-protein kinase</keyword>
<keyword evidence="6" id="KW-0418">Kinase</keyword>
<dbReference type="GO" id="GO:0007346">
    <property type="term" value="P:regulation of mitotic cell cycle"/>
    <property type="evidence" value="ECO:0007669"/>
    <property type="project" value="TreeGrafter"/>
</dbReference>
<evidence type="ECO:0000256" key="5">
    <source>
        <dbReference type="ARBA" id="ARBA00022741"/>
    </source>
</evidence>
<evidence type="ECO:0000256" key="7">
    <source>
        <dbReference type="ARBA" id="ARBA00022840"/>
    </source>
</evidence>
<evidence type="ECO:0000313" key="14">
    <source>
        <dbReference type="Proteomes" id="UP000316079"/>
    </source>
</evidence>
<feature type="domain" description="Protein kinase" evidence="12">
    <location>
        <begin position="1"/>
        <end position="297"/>
    </location>
</feature>
<dbReference type="InterPro" id="IPR000719">
    <property type="entry name" value="Prot_kinase_dom"/>
</dbReference>
<keyword evidence="7 10" id="KW-0067">ATP-binding</keyword>
<accession>A0A553MKH0</accession>
<evidence type="ECO:0000259" key="12">
    <source>
        <dbReference type="PROSITE" id="PS50011"/>
    </source>
</evidence>
<feature type="non-terminal residue" evidence="13">
    <location>
        <position position="298"/>
    </location>
</feature>
<comment type="similarity">
    <text evidence="1">Belongs to the protein kinase superfamily. CAMK Ser/Thr protein kinase family. PIM subfamily.</text>
</comment>
<keyword evidence="14" id="KW-1185">Reference proteome</keyword>
<dbReference type="PROSITE" id="PS50011">
    <property type="entry name" value="PROTEIN_KINASE_DOM"/>
    <property type="match status" value="1"/>
</dbReference>
<dbReference type="Gene3D" id="1.10.510.10">
    <property type="entry name" value="Transferase(Phosphotransferase) domain 1"/>
    <property type="match status" value="2"/>
</dbReference>
<sequence length="298" mass="34111">RFCRPKKAPGRGYSPREALVEASGDGDSVNPNLLTERRSAAEDDGERGRRKEKRQRRKKFWRRLCCIDGSPSRDADKPKVEEIVQVQAAEAEPSREISDDPISLQDITFTIESHEPKYFEWVDGFPSSLGQINTETSDCLSEEIVVPTDQADTNEEPVKEDILSKYKMGYKLGQGGYGSIYTALRLADNLPVAVKIAQKSKSMEYINIVSTRNYCPPEYLSKGKYYGRSGTVYSLGVLLFFLVCEYFPDKSDKKKIKKRKWIDQRLSKECCHLLNSCLHPNPMKRIPLDELLLHDWFQ</sequence>
<dbReference type="Pfam" id="PF00069">
    <property type="entry name" value="Pkinase"/>
    <property type="match status" value="1"/>
</dbReference>
<dbReference type="EMBL" id="SRMA01027520">
    <property type="protein sequence ID" value="TRY53673.1"/>
    <property type="molecule type" value="Genomic_DNA"/>
</dbReference>
<evidence type="ECO:0000256" key="6">
    <source>
        <dbReference type="ARBA" id="ARBA00022777"/>
    </source>
</evidence>
<evidence type="ECO:0000256" key="11">
    <source>
        <dbReference type="SAM" id="MobiDB-lite"/>
    </source>
</evidence>
<dbReference type="EC" id="2.7.11.1" evidence="2"/>
<dbReference type="InterPro" id="IPR051138">
    <property type="entry name" value="PIM_Ser/Thr_kinase"/>
</dbReference>
<proteinExistence type="inferred from homology"/>
<evidence type="ECO:0000256" key="8">
    <source>
        <dbReference type="ARBA" id="ARBA00047899"/>
    </source>
</evidence>
<dbReference type="OrthoDB" id="8596411at2759"/>
<comment type="catalytic activity">
    <reaction evidence="9">
        <text>L-seryl-[protein] + ATP = O-phospho-L-seryl-[protein] + ADP + H(+)</text>
        <dbReference type="Rhea" id="RHEA:17989"/>
        <dbReference type="Rhea" id="RHEA-COMP:9863"/>
        <dbReference type="Rhea" id="RHEA-COMP:11604"/>
        <dbReference type="ChEBI" id="CHEBI:15378"/>
        <dbReference type="ChEBI" id="CHEBI:29999"/>
        <dbReference type="ChEBI" id="CHEBI:30616"/>
        <dbReference type="ChEBI" id="CHEBI:83421"/>
        <dbReference type="ChEBI" id="CHEBI:456216"/>
        <dbReference type="EC" id="2.7.11.1"/>
    </reaction>
</comment>
<comment type="catalytic activity">
    <reaction evidence="8">
        <text>L-threonyl-[protein] + ATP = O-phospho-L-threonyl-[protein] + ADP + H(+)</text>
        <dbReference type="Rhea" id="RHEA:46608"/>
        <dbReference type="Rhea" id="RHEA-COMP:11060"/>
        <dbReference type="Rhea" id="RHEA-COMP:11605"/>
        <dbReference type="ChEBI" id="CHEBI:15378"/>
        <dbReference type="ChEBI" id="CHEBI:30013"/>
        <dbReference type="ChEBI" id="CHEBI:30616"/>
        <dbReference type="ChEBI" id="CHEBI:61977"/>
        <dbReference type="ChEBI" id="CHEBI:456216"/>
        <dbReference type="EC" id="2.7.11.1"/>
    </reaction>
</comment>
<dbReference type="SUPFAM" id="SSF56112">
    <property type="entry name" value="Protein kinase-like (PK-like)"/>
    <property type="match status" value="1"/>
</dbReference>
<dbReference type="PANTHER" id="PTHR22984">
    <property type="entry name" value="SERINE/THREONINE-PROTEIN KINASE PIM"/>
    <property type="match status" value="1"/>
</dbReference>
<feature type="region of interest" description="Disordered" evidence="11">
    <location>
        <begin position="1"/>
        <end position="54"/>
    </location>
</feature>
<dbReference type="STRING" id="623744.A0A553MKH0"/>
<feature type="binding site" evidence="10">
    <location>
        <position position="195"/>
    </location>
    <ligand>
        <name>ATP</name>
        <dbReference type="ChEBI" id="CHEBI:30616"/>
    </ligand>
</feature>
<dbReference type="Proteomes" id="UP000316079">
    <property type="component" value="Unassembled WGS sequence"/>
</dbReference>
<dbReference type="PROSITE" id="PS00107">
    <property type="entry name" value="PROTEIN_KINASE_ATP"/>
    <property type="match status" value="1"/>
</dbReference>
<feature type="non-terminal residue" evidence="13">
    <location>
        <position position="1"/>
    </location>
</feature>
<comment type="caution">
    <text evidence="13">The sequence shown here is derived from an EMBL/GenBank/DDBJ whole genome shotgun (WGS) entry which is preliminary data.</text>
</comment>
<dbReference type="AlphaFoldDB" id="A0A553MKH0"/>
<dbReference type="InterPro" id="IPR011009">
    <property type="entry name" value="Kinase-like_dom_sf"/>
</dbReference>
<evidence type="ECO:0000313" key="13">
    <source>
        <dbReference type="EMBL" id="TRY53673.1"/>
    </source>
</evidence>
<dbReference type="SMART" id="SM00220">
    <property type="entry name" value="S_TKc"/>
    <property type="match status" value="1"/>
</dbReference>
<organism evidence="13 14">
    <name type="scientific">Danionella cerebrum</name>
    <dbReference type="NCBI Taxonomy" id="2873325"/>
    <lineage>
        <taxon>Eukaryota</taxon>
        <taxon>Metazoa</taxon>
        <taxon>Chordata</taxon>
        <taxon>Craniata</taxon>
        <taxon>Vertebrata</taxon>
        <taxon>Euteleostomi</taxon>
        <taxon>Actinopterygii</taxon>
        <taxon>Neopterygii</taxon>
        <taxon>Teleostei</taxon>
        <taxon>Ostariophysi</taxon>
        <taxon>Cypriniformes</taxon>
        <taxon>Danionidae</taxon>
        <taxon>Danioninae</taxon>
        <taxon>Danionella</taxon>
    </lineage>
</organism>
<dbReference type="GO" id="GO:0004674">
    <property type="term" value="F:protein serine/threonine kinase activity"/>
    <property type="evidence" value="ECO:0007669"/>
    <property type="project" value="UniProtKB-KW"/>
</dbReference>
<evidence type="ECO:0000256" key="10">
    <source>
        <dbReference type="PROSITE-ProRule" id="PRU10141"/>
    </source>
</evidence>
<dbReference type="GO" id="GO:0043066">
    <property type="term" value="P:negative regulation of apoptotic process"/>
    <property type="evidence" value="ECO:0007669"/>
    <property type="project" value="TreeGrafter"/>
</dbReference>
<evidence type="ECO:0000256" key="1">
    <source>
        <dbReference type="ARBA" id="ARBA00005505"/>
    </source>
</evidence>
<feature type="compositionally biased region" description="Basic and acidic residues" evidence="11">
    <location>
        <begin position="35"/>
        <end position="49"/>
    </location>
</feature>
<keyword evidence="5 10" id="KW-0547">Nucleotide-binding</keyword>
<evidence type="ECO:0000256" key="2">
    <source>
        <dbReference type="ARBA" id="ARBA00012513"/>
    </source>
</evidence>
<name>A0A553MKH0_9TELE</name>